<dbReference type="Proteomes" id="UP001218188">
    <property type="component" value="Unassembled WGS sequence"/>
</dbReference>
<dbReference type="EMBL" id="JARJCM010000172">
    <property type="protein sequence ID" value="KAJ7024330.1"/>
    <property type="molecule type" value="Genomic_DNA"/>
</dbReference>
<organism evidence="1 2">
    <name type="scientific">Mycena alexandri</name>
    <dbReference type="NCBI Taxonomy" id="1745969"/>
    <lineage>
        <taxon>Eukaryota</taxon>
        <taxon>Fungi</taxon>
        <taxon>Dikarya</taxon>
        <taxon>Basidiomycota</taxon>
        <taxon>Agaricomycotina</taxon>
        <taxon>Agaricomycetes</taxon>
        <taxon>Agaricomycetidae</taxon>
        <taxon>Agaricales</taxon>
        <taxon>Marasmiineae</taxon>
        <taxon>Mycenaceae</taxon>
        <taxon>Mycena</taxon>
    </lineage>
</organism>
<evidence type="ECO:0000313" key="1">
    <source>
        <dbReference type="EMBL" id="KAJ7024330.1"/>
    </source>
</evidence>
<evidence type="ECO:0000313" key="2">
    <source>
        <dbReference type="Proteomes" id="UP001218188"/>
    </source>
</evidence>
<accession>A0AAD6SB93</accession>
<comment type="caution">
    <text evidence="1">The sequence shown here is derived from an EMBL/GenBank/DDBJ whole genome shotgun (WGS) entry which is preliminary data.</text>
</comment>
<dbReference type="AlphaFoldDB" id="A0AAD6SB93"/>
<protein>
    <submittedName>
        <fullName evidence="1">Uncharacterized protein</fullName>
    </submittedName>
</protein>
<gene>
    <name evidence="1" type="ORF">C8F04DRAFT_1302999</name>
</gene>
<sequence length="398" mass="43530">MAHVAYRTPYTRAPVVRGTGSPLPPFLSISPLELLERRPPSPPPSPRMVAIQQMICDLVKGTADSERVLMLHDLFALEPHRGSKEAAWVEVREGGEHSFSSSTSEAEGGEASHSCAWDEFVHWDGPPTPDIPTSMAAAENVEFSPKMKEHTKKLATQRSKDKPKKLLTRRSERIGARNLLHFTHSSDSSHSLPDNAAINTQGWAGSILKSQETQSGDEVHIHKNLFSMRTPLAAVVAPEGPAVEGDSARGHIDDQRRAPAACTSLKRIGSARARQLIREIRAVRRAQHRNLRRLPIKQRRRDTSGKKAIYWSSGREGDHLYAGAMSTGRCKVDLCALALAAALAAAPTEAGCCNQALEFCLRDATTPPTTAMMRDGEGNTEEGNENKTILLLWVAGVR</sequence>
<reference evidence="1" key="1">
    <citation type="submission" date="2023-03" db="EMBL/GenBank/DDBJ databases">
        <title>Massive genome expansion in bonnet fungi (Mycena s.s.) driven by repeated elements and novel gene families across ecological guilds.</title>
        <authorList>
            <consortium name="Lawrence Berkeley National Laboratory"/>
            <person name="Harder C.B."/>
            <person name="Miyauchi S."/>
            <person name="Viragh M."/>
            <person name="Kuo A."/>
            <person name="Thoen E."/>
            <person name="Andreopoulos B."/>
            <person name="Lu D."/>
            <person name="Skrede I."/>
            <person name="Drula E."/>
            <person name="Henrissat B."/>
            <person name="Morin E."/>
            <person name="Kohler A."/>
            <person name="Barry K."/>
            <person name="LaButti K."/>
            <person name="Morin E."/>
            <person name="Salamov A."/>
            <person name="Lipzen A."/>
            <person name="Mereny Z."/>
            <person name="Hegedus B."/>
            <person name="Baldrian P."/>
            <person name="Stursova M."/>
            <person name="Weitz H."/>
            <person name="Taylor A."/>
            <person name="Grigoriev I.V."/>
            <person name="Nagy L.G."/>
            <person name="Martin F."/>
            <person name="Kauserud H."/>
        </authorList>
    </citation>
    <scope>NUCLEOTIDE SEQUENCE</scope>
    <source>
        <strain evidence="1">CBHHK200</strain>
    </source>
</reference>
<name>A0AAD6SB93_9AGAR</name>
<keyword evidence="2" id="KW-1185">Reference proteome</keyword>
<proteinExistence type="predicted"/>